<feature type="compositionally biased region" description="Low complexity" evidence="1">
    <location>
        <begin position="23"/>
        <end position="37"/>
    </location>
</feature>
<protein>
    <submittedName>
        <fullName evidence="2">Uncharacterized protein</fullName>
    </submittedName>
</protein>
<sequence length="269" mass="29194">MATAARGHLPWPLSARAGRGTSRRPAGVRAGSSGAARLAWTGRQLPPPQPRRGVAARAGAAEVRPSSSSPDAVTYTASISTDVPLYEPPGVSFDEYLQDRPRVFRAMFPDESRSERLSDGEWRIQMLPLQFLLLTVRPVVVMQLRHRGAGLDLRITEWELSGLDSGYAPASFDLGVRGSLYADRSRGRRASRMKGHLEIAITCVLPPALRLVPETVLRGVAESVLSRLAEKMKRDVDVGLVADFQRFRREKAASTSGAIAPAVDATTAD</sequence>
<dbReference type="Proteomes" id="UP000324897">
    <property type="component" value="Chromosome 4"/>
</dbReference>
<gene>
    <name evidence="2" type="ORF">EJB05_11005</name>
</gene>
<dbReference type="PANTHER" id="PTHR34133">
    <property type="entry name" value="OS07G0633000 PROTEIN"/>
    <property type="match status" value="1"/>
</dbReference>
<feature type="region of interest" description="Disordered" evidence="1">
    <location>
        <begin position="1"/>
        <end position="73"/>
    </location>
</feature>
<evidence type="ECO:0000313" key="2">
    <source>
        <dbReference type="EMBL" id="TVU37677.1"/>
    </source>
</evidence>
<keyword evidence="3" id="KW-1185">Reference proteome</keyword>
<dbReference type="Pfam" id="PF09366">
    <property type="entry name" value="DUF1997"/>
    <property type="match status" value="1"/>
</dbReference>
<dbReference type="PANTHER" id="PTHR34133:SF8">
    <property type="entry name" value="OS07G0633000 PROTEIN"/>
    <property type="match status" value="1"/>
</dbReference>
<dbReference type="AlphaFoldDB" id="A0A5J9VQ52"/>
<dbReference type="OrthoDB" id="496281at2759"/>
<feature type="compositionally biased region" description="Low complexity" evidence="1">
    <location>
        <begin position="51"/>
        <end position="65"/>
    </location>
</feature>
<dbReference type="Gramene" id="TVU37677">
    <property type="protein sequence ID" value="TVU37677"/>
    <property type="gene ID" value="EJB05_11005"/>
</dbReference>
<dbReference type="EMBL" id="RWGY01000007">
    <property type="protein sequence ID" value="TVU37677.1"/>
    <property type="molecule type" value="Genomic_DNA"/>
</dbReference>
<proteinExistence type="predicted"/>
<name>A0A5J9VQ52_9POAL</name>
<comment type="caution">
    <text evidence="2">The sequence shown here is derived from an EMBL/GenBank/DDBJ whole genome shotgun (WGS) entry which is preliminary data.</text>
</comment>
<feature type="non-terminal residue" evidence="2">
    <location>
        <position position="1"/>
    </location>
</feature>
<accession>A0A5J9VQ52</accession>
<organism evidence="2 3">
    <name type="scientific">Eragrostis curvula</name>
    <name type="common">weeping love grass</name>
    <dbReference type="NCBI Taxonomy" id="38414"/>
    <lineage>
        <taxon>Eukaryota</taxon>
        <taxon>Viridiplantae</taxon>
        <taxon>Streptophyta</taxon>
        <taxon>Embryophyta</taxon>
        <taxon>Tracheophyta</taxon>
        <taxon>Spermatophyta</taxon>
        <taxon>Magnoliopsida</taxon>
        <taxon>Liliopsida</taxon>
        <taxon>Poales</taxon>
        <taxon>Poaceae</taxon>
        <taxon>PACMAD clade</taxon>
        <taxon>Chloridoideae</taxon>
        <taxon>Eragrostideae</taxon>
        <taxon>Eragrostidinae</taxon>
        <taxon>Eragrostis</taxon>
    </lineage>
</organism>
<reference evidence="2 3" key="1">
    <citation type="journal article" date="2019" name="Sci. Rep.">
        <title>A high-quality genome of Eragrostis curvula grass provides insights into Poaceae evolution and supports new strategies to enhance forage quality.</title>
        <authorList>
            <person name="Carballo J."/>
            <person name="Santos B.A.C.M."/>
            <person name="Zappacosta D."/>
            <person name="Garbus I."/>
            <person name="Selva J.P."/>
            <person name="Gallo C.A."/>
            <person name="Diaz A."/>
            <person name="Albertini E."/>
            <person name="Caccamo M."/>
            <person name="Echenique V."/>
        </authorList>
    </citation>
    <scope>NUCLEOTIDE SEQUENCE [LARGE SCALE GENOMIC DNA]</scope>
    <source>
        <strain evidence="3">cv. Victoria</strain>
        <tissue evidence="2">Leaf</tissue>
    </source>
</reference>
<evidence type="ECO:0000256" key="1">
    <source>
        <dbReference type="SAM" id="MobiDB-lite"/>
    </source>
</evidence>
<evidence type="ECO:0000313" key="3">
    <source>
        <dbReference type="Proteomes" id="UP000324897"/>
    </source>
</evidence>
<dbReference type="InterPro" id="IPR018971">
    <property type="entry name" value="DUF1997"/>
</dbReference>